<dbReference type="InterPro" id="IPR050767">
    <property type="entry name" value="Sel1_AlgK"/>
</dbReference>
<dbReference type="GO" id="GO:0008270">
    <property type="term" value="F:zinc ion binding"/>
    <property type="evidence" value="ECO:0007669"/>
    <property type="project" value="UniProtKB-KW"/>
</dbReference>
<dbReference type="SUPFAM" id="SSF81901">
    <property type="entry name" value="HCP-like"/>
    <property type="match status" value="1"/>
</dbReference>
<organism evidence="9 10">
    <name type="scientific">Skeletonema marinoi</name>
    <dbReference type="NCBI Taxonomy" id="267567"/>
    <lineage>
        <taxon>Eukaryota</taxon>
        <taxon>Sar</taxon>
        <taxon>Stramenopiles</taxon>
        <taxon>Ochrophyta</taxon>
        <taxon>Bacillariophyta</taxon>
        <taxon>Coscinodiscophyceae</taxon>
        <taxon>Thalassiosirophycidae</taxon>
        <taxon>Thalassiosirales</taxon>
        <taxon>Skeletonemataceae</taxon>
        <taxon>Skeletonema</taxon>
        <taxon>Skeletonema marinoi-dohrnii complex</taxon>
    </lineage>
</organism>
<evidence type="ECO:0000256" key="4">
    <source>
        <dbReference type="ARBA" id="ARBA00038101"/>
    </source>
</evidence>
<keyword evidence="10" id="KW-1185">Reference proteome</keyword>
<dbReference type="InterPro" id="IPR002893">
    <property type="entry name" value="Znf_MYND"/>
</dbReference>
<protein>
    <submittedName>
        <fullName evidence="9">Sel1-like repeat family protein</fullName>
    </submittedName>
</protein>
<evidence type="ECO:0000313" key="9">
    <source>
        <dbReference type="EMBL" id="KAK1743047.1"/>
    </source>
</evidence>
<evidence type="ECO:0000256" key="2">
    <source>
        <dbReference type="ARBA" id="ARBA00022771"/>
    </source>
</evidence>
<gene>
    <name evidence="9" type="ORF">QTG54_006644</name>
</gene>
<comment type="caution">
    <text evidence="9">The sequence shown here is derived from an EMBL/GenBank/DDBJ whole genome shotgun (WGS) entry which is preliminary data.</text>
</comment>
<evidence type="ECO:0000313" key="10">
    <source>
        <dbReference type="Proteomes" id="UP001224775"/>
    </source>
</evidence>
<accession>A0AAD8YCQ2</accession>
<keyword evidence="2 5" id="KW-0863">Zinc-finger</keyword>
<evidence type="ECO:0000259" key="8">
    <source>
        <dbReference type="PROSITE" id="PS50865"/>
    </source>
</evidence>
<dbReference type="PANTHER" id="PTHR11102">
    <property type="entry name" value="SEL-1-LIKE PROTEIN"/>
    <property type="match status" value="1"/>
</dbReference>
<evidence type="ECO:0000256" key="5">
    <source>
        <dbReference type="PROSITE-ProRule" id="PRU00134"/>
    </source>
</evidence>
<dbReference type="PROSITE" id="PS50089">
    <property type="entry name" value="ZF_RING_2"/>
    <property type="match status" value="1"/>
</dbReference>
<feature type="domain" description="RING-type" evidence="7">
    <location>
        <begin position="77"/>
        <end position="128"/>
    </location>
</feature>
<dbReference type="InterPro" id="IPR011990">
    <property type="entry name" value="TPR-like_helical_dom_sf"/>
</dbReference>
<dbReference type="Gene3D" id="3.30.40.10">
    <property type="entry name" value="Zinc/RING finger domain, C3HC4 (zinc finger)"/>
    <property type="match status" value="1"/>
</dbReference>
<feature type="region of interest" description="Disordered" evidence="6">
    <location>
        <begin position="285"/>
        <end position="307"/>
    </location>
</feature>
<dbReference type="GO" id="GO:0005737">
    <property type="term" value="C:cytoplasm"/>
    <property type="evidence" value="ECO:0007669"/>
    <property type="project" value="UniProtKB-ARBA"/>
</dbReference>
<comment type="similarity">
    <text evidence="4">Belongs to the sel-1 family.</text>
</comment>
<proteinExistence type="inferred from homology"/>
<dbReference type="SUPFAM" id="SSF144232">
    <property type="entry name" value="HIT/MYND zinc finger-like"/>
    <property type="match status" value="1"/>
</dbReference>
<dbReference type="PANTHER" id="PTHR11102:SF160">
    <property type="entry name" value="ERAD-ASSOCIATED E3 UBIQUITIN-PROTEIN LIGASE COMPONENT HRD3"/>
    <property type="match status" value="1"/>
</dbReference>
<keyword evidence="3" id="KW-0862">Zinc</keyword>
<dbReference type="InterPro" id="IPR006597">
    <property type="entry name" value="Sel1-like"/>
</dbReference>
<dbReference type="Gene3D" id="6.10.140.2220">
    <property type="match status" value="1"/>
</dbReference>
<keyword evidence="1" id="KW-0479">Metal-binding</keyword>
<dbReference type="Proteomes" id="UP001224775">
    <property type="component" value="Unassembled WGS sequence"/>
</dbReference>
<feature type="domain" description="MYND-type" evidence="8">
    <location>
        <begin position="12"/>
        <end position="53"/>
    </location>
</feature>
<reference evidence="9" key="1">
    <citation type="submission" date="2023-06" db="EMBL/GenBank/DDBJ databases">
        <title>Survivors Of The Sea: Transcriptome response of Skeletonema marinoi to long-term dormancy.</title>
        <authorList>
            <person name="Pinder M.I.M."/>
            <person name="Kourtchenko O."/>
            <person name="Robertson E.K."/>
            <person name="Larsson T."/>
            <person name="Maumus F."/>
            <person name="Osuna-Cruz C.M."/>
            <person name="Vancaester E."/>
            <person name="Stenow R."/>
            <person name="Vandepoele K."/>
            <person name="Ploug H."/>
            <person name="Bruchert V."/>
            <person name="Godhe A."/>
            <person name="Topel M."/>
        </authorList>
    </citation>
    <scope>NUCLEOTIDE SEQUENCE</scope>
    <source>
        <strain evidence="9">R05AC</strain>
    </source>
</reference>
<evidence type="ECO:0000259" key="7">
    <source>
        <dbReference type="PROSITE" id="PS50089"/>
    </source>
</evidence>
<feature type="compositionally biased region" description="Basic and acidic residues" evidence="6">
    <location>
        <begin position="287"/>
        <end position="296"/>
    </location>
</feature>
<dbReference type="Pfam" id="PF08238">
    <property type="entry name" value="Sel1"/>
    <property type="match status" value="3"/>
</dbReference>
<dbReference type="SMART" id="SM00671">
    <property type="entry name" value="SEL1"/>
    <property type="match status" value="2"/>
</dbReference>
<dbReference type="Gene3D" id="1.25.40.10">
    <property type="entry name" value="Tetratricopeptide repeat domain"/>
    <property type="match status" value="1"/>
</dbReference>
<dbReference type="InterPro" id="IPR013083">
    <property type="entry name" value="Znf_RING/FYVE/PHD"/>
</dbReference>
<dbReference type="Pfam" id="PF01753">
    <property type="entry name" value="zf-MYND"/>
    <property type="match status" value="1"/>
</dbReference>
<dbReference type="PROSITE" id="PS50865">
    <property type="entry name" value="ZF_MYND_2"/>
    <property type="match status" value="1"/>
</dbReference>
<dbReference type="EMBL" id="JATAAI010000010">
    <property type="protein sequence ID" value="KAK1743047.1"/>
    <property type="molecule type" value="Genomic_DNA"/>
</dbReference>
<evidence type="ECO:0000256" key="3">
    <source>
        <dbReference type="ARBA" id="ARBA00022833"/>
    </source>
</evidence>
<dbReference type="PROSITE" id="PS01360">
    <property type="entry name" value="ZF_MYND_1"/>
    <property type="match status" value="1"/>
</dbReference>
<evidence type="ECO:0000256" key="6">
    <source>
        <dbReference type="SAM" id="MobiDB-lite"/>
    </source>
</evidence>
<sequence>MSAAADEADEICASCGIPACDDITLKLCTACKSVRYCGIECQRKHRSQHKRACKKRAAELRDEILFRQPEGTHFGDCPICFIPISTGTDEDGNMNTAAHYPCCSKMICKGCIYESALQNTEEKCPFCRTPFPEGADTESMLKKREAANDPHAIRGVAGRFLKEGNFIECFKYMNQAAKGGHIDAHYQLAHMYVNGEGVEQDMKKAFYHWEEAAIGGHHIARFGLGLMEGNLGRHESQVKHLIIAANQGWGAAVEQLKMCYEEGHVSKDEFAAALRAYQRAIDATKSPQREAAKRNPEFLNVKRGNNS</sequence>
<name>A0AAD8YCQ2_9STRA</name>
<evidence type="ECO:0000256" key="1">
    <source>
        <dbReference type="ARBA" id="ARBA00022723"/>
    </source>
</evidence>
<dbReference type="InterPro" id="IPR001841">
    <property type="entry name" value="Znf_RING"/>
</dbReference>
<dbReference type="AlphaFoldDB" id="A0AAD8YCQ2"/>